<dbReference type="Gene3D" id="1.10.10.10">
    <property type="entry name" value="Winged helix-like DNA-binding domain superfamily/Winged helix DNA-binding domain"/>
    <property type="match status" value="1"/>
</dbReference>
<evidence type="ECO:0000313" key="2">
    <source>
        <dbReference type="EMBL" id="KPV43599.1"/>
    </source>
</evidence>
<dbReference type="AlphaFoldDB" id="A0A0P9CV87"/>
<organism evidence="2 3">
    <name type="scientific">Alicyclobacillus ferrooxydans</name>
    <dbReference type="NCBI Taxonomy" id="471514"/>
    <lineage>
        <taxon>Bacteria</taxon>
        <taxon>Bacillati</taxon>
        <taxon>Bacillota</taxon>
        <taxon>Bacilli</taxon>
        <taxon>Bacillales</taxon>
        <taxon>Alicyclobacillaceae</taxon>
        <taxon>Alicyclobacillus</taxon>
    </lineage>
</organism>
<name>A0A0P9CV87_9BACL</name>
<dbReference type="PATRIC" id="fig|471514.4.peg.2616"/>
<dbReference type="InterPro" id="IPR036390">
    <property type="entry name" value="WH_DNA-bd_sf"/>
</dbReference>
<dbReference type="PROSITE" id="PS51197">
    <property type="entry name" value="HTH_RRF2_2"/>
    <property type="match status" value="1"/>
</dbReference>
<dbReference type="PANTHER" id="PTHR33221:SF5">
    <property type="entry name" value="HTH-TYPE TRANSCRIPTIONAL REGULATOR ISCR"/>
    <property type="match status" value="1"/>
</dbReference>
<keyword evidence="3" id="KW-1185">Reference proteome</keyword>
<dbReference type="RefSeq" id="WP_054969280.1">
    <property type="nucleotide sequence ID" value="NZ_LJCO01000047.1"/>
</dbReference>
<protein>
    <submittedName>
        <fullName evidence="2">AsnC family transcriptional regulator</fullName>
    </submittedName>
</protein>
<dbReference type="NCBIfam" id="TIGR00738">
    <property type="entry name" value="rrf2_super"/>
    <property type="match status" value="1"/>
</dbReference>
<keyword evidence="1" id="KW-0238">DNA-binding</keyword>
<dbReference type="InterPro" id="IPR036388">
    <property type="entry name" value="WH-like_DNA-bd_sf"/>
</dbReference>
<dbReference type="OrthoDB" id="9808360at2"/>
<sequence length="154" mass="16792">MKVAKKTEYGLRAMVCLALSGGQKQAVALPVVAQAEQIPEQFLDQIFAKLRRAGFVKSVRGVNGGYLLSRPPEEISIGELVRVLEGSLSPIGCVTEENSDPGDFCGRFSACHTRNVWLRVMNAITHALDSLTLAEVMHDDVEVRQVLQIDSVSP</sequence>
<dbReference type="GO" id="GO:0003700">
    <property type="term" value="F:DNA-binding transcription factor activity"/>
    <property type="evidence" value="ECO:0007669"/>
    <property type="project" value="TreeGrafter"/>
</dbReference>
<dbReference type="Pfam" id="PF02082">
    <property type="entry name" value="Rrf2"/>
    <property type="match status" value="1"/>
</dbReference>
<dbReference type="GO" id="GO:0003677">
    <property type="term" value="F:DNA binding"/>
    <property type="evidence" value="ECO:0007669"/>
    <property type="project" value="UniProtKB-KW"/>
</dbReference>
<evidence type="ECO:0000313" key="3">
    <source>
        <dbReference type="Proteomes" id="UP000050482"/>
    </source>
</evidence>
<reference evidence="2 3" key="1">
    <citation type="submission" date="2015-09" db="EMBL/GenBank/DDBJ databases">
        <title>Draft genome sequence of Alicyclobacillus ferrooxydans DSM 22381.</title>
        <authorList>
            <person name="Hemp J."/>
        </authorList>
    </citation>
    <scope>NUCLEOTIDE SEQUENCE [LARGE SCALE GENOMIC DNA]</scope>
    <source>
        <strain evidence="2 3">TC-34</strain>
    </source>
</reference>
<dbReference type="PANTHER" id="PTHR33221">
    <property type="entry name" value="WINGED HELIX-TURN-HELIX TRANSCRIPTIONAL REGULATOR, RRF2 FAMILY"/>
    <property type="match status" value="1"/>
</dbReference>
<comment type="caution">
    <text evidence="2">The sequence shown here is derived from an EMBL/GenBank/DDBJ whole genome shotgun (WGS) entry which is preliminary data.</text>
</comment>
<dbReference type="STRING" id="471514.AN477_11340"/>
<proteinExistence type="predicted"/>
<dbReference type="SUPFAM" id="SSF46785">
    <property type="entry name" value="Winged helix' DNA-binding domain"/>
    <property type="match status" value="1"/>
</dbReference>
<dbReference type="InterPro" id="IPR000944">
    <property type="entry name" value="Tscrpt_reg_Rrf2"/>
</dbReference>
<dbReference type="GO" id="GO:0005829">
    <property type="term" value="C:cytosol"/>
    <property type="evidence" value="ECO:0007669"/>
    <property type="project" value="TreeGrafter"/>
</dbReference>
<dbReference type="EMBL" id="LJCO01000047">
    <property type="protein sequence ID" value="KPV43599.1"/>
    <property type="molecule type" value="Genomic_DNA"/>
</dbReference>
<evidence type="ECO:0000256" key="1">
    <source>
        <dbReference type="ARBA" id="ARBA00023125"/>
    </source>
</evidence>
<dbReference type="Proteomes" id="UP000050482">
    <property type="component" value="Unassembled WGS sequence"/>
</dbReference>
<gene>
    <name evidence="2" type="ORF">AN477_11340</name>
</gene>
<accession>A0A0P9CV87</accession>